<evidence type="ECO:0000313" key="3">
    <source>
        <dbReference type="EMBL" id="KAJ8712534.1"/>
    </source>
</evidence>
<organism evidence="3 4">
    <name type="scientific">Mythimna separata</name>
    <name type="common">Oriental armyworm</name>
    <name type="synonym">Pseudaletia separata</name>
    <dbReference type="NCBI Taxonomy" id="271217"/>
    <lineage>
        <taxon>Eukaryota</taxon>
        <taxon>Metazoa</taxon>
        <taxon>Ecdysozoa</taxon>
        <taxon>Arthropoda</taxon>
        <taxon>Hexapoda</taxon>
        <taxon>Insecta</taxon>
        <taxon>Pterygota</taxon>
        <taxon>Neoptera</taxon>
        <taxon>Endopterygota</taxon>
        <taxon>Lepidoptera</taxon>
        <taxon>Glossata</taxon>
        <taxon>Ditrysia</taxon>
        <taxon>Noctuoidea</taxon>
        <taxon>Noctuidae</taxon>
        <taxon>Noctuinae</taxon>
        <taxon>Hadenini</taxon>
        <taxon>Mythimna</taxon>
    </lineage>
</organism>
<evidence type="ECO:0000256" key="1">
    <source>
        <dbReference type="SAM" id="MobiDB-lite"/>
    </source>
</evidence>
<feature type="compositionally biased region" description="Basic residues" evidence="1">
    <location>
        <begin position="37"/>
        <end position="49"/>
    </location>
</feature>
<reference evidence="3" key="1">
    <citation type="submission" date="2023-03" db="EMBL/GenBank/DDBJ databases">
        <title>Chromosome-level genomes of two armyworms, Mythimna separata and Mythimna loreyi, provide insights into the biosynthesis and reception of sex pheromones.</title>
        <authorList>
            <person name="Zhao H."/>
        </authorList>
    </citation>
    <scope>NUCLEOTIDE SEQUENCE</scope>
    <source>
        <strain evidence="3">BeijingLab</strain>
        <tissue evidence="3">Pupa</tissue>
    </source>
</reference>
<feature type="signal peptide" evidence="2">
    <location>
        <begin position="1"/>
        <end position="22"/>
    </location>
</feature>
<feature type="region of interest" description="Disordered" evidence="1">
    <location>
        <begin position="31"/>
        <end position="53"/>
    </location>
</feature>
<protein>
    <submittedName>
        <fullName evidence="3">Uncharacterized protein</fullName>
    </submittedName>
</protein>
<dbReference type="AlphaFoldDB" id="A0AAD7YE82"/>
<comment type="caution">
    <text evidence="3">The sequence shown here is derived from an EMBL/GenBank/DDBJ whole genome shotgun (WGS) entry which is preliminary data.</text>
</comment>
<dbReference type="Proteomes" id="UP001231518">
    <property type="component" value="Chromosome 17"/>
</dbReference>
<keyword evidence="2" id="KW-0732">Signal</keyword>
<dbReference type="EMBL" id="JARGEI010000021">
    <property type="protein sequence ID" value="KAJ8712534.1"/>
    <property type="molecule type" value="Genomic_DNA"/>
</dbReference>
<evidence type="ECO:0000256" key="2">
    <source>
        <dbReference type="SAM" id="SignalP"/>
    </source>
</evidence>
<evidence type="ECO:0000313" key="4">
    <source>
        <dbReference type="Proteomes" id="UP001231518"/>
    </source>
</evidence>
<accession>A0AAD7YE82</accession>
<feature type="chain" id="PRO_5042005449" evidence="2">
    <location>
        <begin position="23"/>
        <end position="85"/>
    </location>
</feature>
<name>A0AAD7YE82_MYTSE</name>
<keyword evidence="4" id="KW-1185">Reference proteome</keyword>
<gene>
    <name evidence="3" type="ORF">PYW07_005376</name>
</gene>
<sequence length="85" mass="9845">MAIVGKLTVLALVFCFVCLIEAKESKSRVQDEPAVGHRGHHLHQGHHFVKRDADDYPDGDDEFRRPEYNSFDRPHRIRILPGFLH</sequence>
<proteinExistence type="predicted"/>